<sequence length="97" mass="10856">MNRDEFMINFFSFAVFFSSACLTLSLFLGMYQLLTGPTLPDRIVVLDLVASLVMGLIIVYAAKTGETVYLNAVVVIALLSYMSNIAFAKYLRRQIDD</sequence>
<evidence type="ECO:0000256" key="5">
    <source>
        <dbReference type="ARBA" id="ARBA00022692"/>
    </source>
</evidence>
<dbReference type="InterPro" id="IPR007208">
    <property type="entry name" value="MrpF/PhaF-like"/>
</dbReference>
<comment type="subcellular location">
    <subcellularLocation>
        <location evidence="1">Cell membrane</location>
        <topology evidence="1">Multi-pass membrane protein</topology>
    </subcellularLocation>
</comment>
<feature type="transmembrane region" description="Helical" evidence="8">
    <location>
        <begin position="68"/>
        <end position="91"/>
    </location>
</feature>
<keyword evidence="7 8" id="KW-0472">Membrane</keyword>
<gene>
    <name evidence="9" type="primary">phaF2</name>
    <name evidence="9" type="ORF">WCH_AU05410</name>
</gene>
<evidence type="ECO:0000256" key="7">
    <source>
        <dbReference type="ARBA" id="ARBA00023136"/>
    </source>
</evidence>
<reference evidence="9" key="1">
    <citation type="submission" date="2011-05" db="EMBL/GenBank/DDBJ databases">
        <title>Unity in variety -- the pan-genome of the Chlamydiae.</title>
        <authorList>
            <person name="Collingro A."/>
            <person name="Tischler P."/>
            <person name="Weinmaier T."/>
            <person name="Penz T."/>
            <person name="Heinz E."/>
            <person name="Brunham R.C."/>
            <person name="Read T.D."/>
            <person name="Bavoil P.M."/>
            <person name="Sachse K."/>
            <person name="Kahane S."/>
            <person name="Friedman M.G."/>
            <person name="Rattei T."/>
            <person name="Myers G.S.A."/>
            <person name="Horn M."/>
        </authorList>
    </citation>
    <scope>NUCLEOTIDE SEQUENCE</scope>
    <source>
        <strain evidence="9">2032/99</strain>
    </source>
</reference>
<evidence type="ECO:0000256" key="4">
    <source>
        <dbReference type="ARBA" id="ARBA00022475"/>
    </source>
</evidence>
<dbReference type="PANTHER" id="PTHR34702">
    <property type="entry name" value="NA(+)/H(+) ANTIPORTER SUBUNIT F1"/>
    <property type="match status" value="1"/>
</dbReference>
<dbReference type="Pfam" id="PF04066">
    <property type="entry name" value="MrpF_PhaF"/>
    <property type="match status" value="1"/>
</dbReference>
<dbReference type="AlphaFoldDB" id="F8LBP0"/>
<dbReference type="GO" id="GO:0005886">
    <property type="term" value="C:plasma membrane"/>
    <property type="evidence" value="ECO:0007669"/>
    <property type="project" value="UniProtKB-SubCell"/>
</dbReference>
<organism evidence="9">
    <name type="scientific">Waddlia chondrophila 2032/99</name>
    <dbReference type="NCBI Taxonomy" id="765953"/>
    <lineage>
        <taxon>Bacteria</taxon>
        <taxon>Pseudomonadati</taxon>
        <taxon>Chlamydiota</taxon>
        <taxon>Chlamydiia</taxon>
        <taxon>Parachlamydiales</taxon>
        <taxon>Waddliaceae</taxon>
        <taxon>Waddlia</taxon>
    </lineage>
</organism>
<evidence type="ECO:0000256" key="6">
    <source>
        <dbReference type="ARBA" id="ARBA00022989"/>
    </source>
</evidence>
<keyword evidence="4" id="KW-1003">Cell membrane</keyword>
<evidence type="ECO:0000256" key="3">
    <source>
        <dbReference type="ARBA" id="ARBA00022448"/>
    </source>
</evidence>
<keyword evidence="3" id="KW-0813">Transport</keyword>
<feature type="transmembrane region" description="Helical" evidence="8">
    <location>
        <begin position="43"/>
        <end position="62"/>
    </location>
</feature>
<dbReference type="PROSITE" id="PS51257">
    <property type="entry name" value="PROKAR_LIPOPROTEIN"/>
    <property type="match status" value="1"/>
</dbReference>
<feature type="transmembrane region" description="Helical" evidence="8">
    <location>
        <begin position="6"/>
        <end position="31"/>
    </location>
</feature>
<dbReference type="GO" id="GO:0015385">
    <property type="term" value="F:sodium:proton antiporter activity"/>
    <property type="evidence" value="ECO:0007669"/>
    <property type="project" value="TreeGrafter"/>
</dbReference>
<evidence type="ECO:0000313" key="9">
    <source>
        <dbReference type="EMBL" id="CCB90904.1"/>
    </source>
</evidence>
<keyword evidence="5 8" id="KW-0812">Transmembrane</keyword>
<comment type="similarity">
    <text evidence="2">Belongs to the CPA3 antiporters (TC 2.A.63) subunit F family.</text>
</comment>
<evidence type="ECO:0000256" key="8">
    <source>
        <dbReference type="SAM" id="Phobius"/>
    </source>
</evidence>
<proteinExistence type="inferred from homology"/>
<keyword evidence="6 8" id="KW-1133">Transmembrane helix</keyword>
<dbReference type="PANTHER" id="PTHR34702:SF1">
    <property type="entry name" value="NA(+)_H(+) ANTIPORTER SUBUNIT F"/>
    <property type="match status" value="1"/>
</dbReference>
<dbReference type="EMBL" id="FR872642">
    <property type="protein sequence ID" value="CCB90904.1"/>
    <property type="molecule type" value="Genomic_DNA"/>
</dbReference>
<evidence type="ECO:0000256" key="2">
    <source>
        <dbReference type="ARBA" id="ARBA00009212"/>
    </source>
</evidence>
<name>F8LBP0_9BACT</name>
<accession>F8LBP0</accession>
<protein>
    <submittedName>
        <fullName evidence="9">PhaF2 protein</fullName>
    </submittedName>
</protein>
<evidence type="ECO:0000256" key="1">
    <source>
        <dbReference type="ARBA" id="ARBA00004651"/>
    </source>
</evidence>